<reference evidence="3" key="1">
    <citation type="journal article" date="2017" name="Nature">
        <title>The sunflower genome provides insights into oil metabolism, flowering and Asterid evolution.</title>
        <authorList>
            <person name="Badouin H."/>
            <person name="Gouzy J."/>
            <person name="Grassa C.J."/>
            <person name="Murat F."/>
            <person name="Staton S.E."/>
            <person name="Cottret L."/>
            <person name="Lelandais-Briere C."/>
            <person name="Owens G.L."/>
            <person name="Carrere S."/>
            <person name="Mayjonade B."/>
            <person name="Legrand L."/>
            <person name="Gill N."/>
            <person name="Kane N.C."/>
            <person name="Bowers J.E."/>
            <person name="Hubner S."/>
            <person name="Bellec A."/>
            <person name="Berard A."/>
            <person name="Berges H."/>
            <person name="Blanchet N."/>
            <person name="Boniface M.C."/>
            <person name="Brunel D."/>
            <person name="Catrice O."/>
            <person name="Chaidir N."/>
            <person name="Claudel C."/>
            <person name="Donnadieu C."/>
            <person name="Faraut T."/>
            <person name="Fievet G."/>
            <person name="Helmstetter N."/>
            <person name="King M."/>
            <person name="Knapp S.J."/>
            <person name="Lai Z."/>
            <person name="Le Paslier M.C."/>
            <person name="Lippi Y."/>
            <person name="Lorenzon L."/>
            <person name="Mandel J.R."/>
            <person name="Marage G."/>
            <person name="Marchand G."/>
            <person name="Marquand E."/>
            <person name="Bret-Mestries E."/>
            <person name="Morien E."/>
            <person name="Nambeesan S."/>
            <person name="Nguyen T."/>
            <person name="Pegot-Espagnet P."/>
            <person name="Pouilly N."/>
            <person name="Raftis F."/>
            <person name="Sallet E."/>
            <person name="Schiex T."/>
            <person name="Thomas J."/>
            <person name="Vandecasteele C."/>
            <person name="Vares D."/>
            <person name="Vear F."/>
            <person name="Vautrin S."/>
            <person name="Crespi M."/>
            <person name="Mangin B."/>
            <person name="Burke J.M."/>
            <person name="Salse J."/>
            <person name="Munos S."/>
            <person name="Vincourt P."/>
            <person name="Rieseberg L.H."/>
            <person name="Langlade N.B."/>
        </authorList>
    </citation>
    <scope>NUCLEOTIDE SEQUENCE</scope>
    <source>
        <tissue evidence="3">Leaves</tissue>
    </source>
</reference>
<protein>
    <submittedName>
        <fullName evidence="3">Tetratricopeptide-like helical domain superfamily</fullName>
    </submittedName>
</protein>
<dbReference type="Gene3D" id="1.25.40.10">
    <property type="entry name" value="Tetratricopeptide repeat domain"/>
    <property type="match status" value="3"/>
</dbReference>
<dbReference type="GO" id="GO:0009451">
    <property type="term" value="P:RNA modification"/>
    <property type="evidence" value="ECO:0007669"/>
    <property type="project" value="InterPro"/>
</dbReference>
<dbReference type="Gramene" id="mRNA:HanXRQr2_Chr12g0543431">
    <property type="protein sequence ID" value="CDS:HanXRQr2_Chr12g0543431.1"/>
    <property type="gene ID" value="HanXRQr2_Chr12g0543431"/>
</dbReference>
<dbReference type="GO" id="GO:0003723">
    <property type="term" value="F:RNA binding"/>
    <property type="evidence" value="ECO:0007669"/>
    <property type="project" value="InterPro"/>
</dbReference>
<keyword evidence="1" id="KW-0677">Repeat</keyword>
<dbReference type="Pfam" id="PF13041">
    <property type="entry name" value="PPR_2"/>
    <property type="match status" value="2"/>
</dbReference>
<accession>A0A9K3HH11</accession>
<dbReference type="EMBL" id="MNCJ02000327">
    <property type="protein sequence ID" value="KAF5778090.1"/>
    <property type="molecule type" value="Genomic_DNA"/>
</dbReference>
<dbReference type="NCBIfam" id="TIGR00756">
    <property type="entry name" value="PPR"/>
    <property type="match status" value="4"/>
</dbReference>
<feature type="repeat" description="PPR" evidence="2">
    <location>
        <begin position="205"/>
        <end position="239"/>
    </location>
</feature>
<feature type="repeat" description="PPR" evidence="2">
    <location>
        <begin position="174"/>
        <end position="204"/>
    </location>
</feature>
<dbReference type="PANTHER" id="PTHR47926">
    <property type="entry name" value="PENTATRICOPEPTIDE REPEAT-CONTAINING PROTEIN"/>
    <property type="match status" value="1"/>
</dbReference>
<dbReference type="Pfam" id="PF01535">
    <property type="entry name" value="PPR"/>
    <property type="match status" value="3"/>
</dbReference>
<evidence type="ECO:0000313" key="3">
    <source>
        <dbReference type="EMBL" id="KAF5778090.1"/>
    </source>
</evidence>
<keyword evidence="4" id="KW-1185">Reference proteome</keyword>
<feature type="repeat" description="PPR" evidence="2">
    <location>
        <begin position="306"/>
        <end position="340"/>
    </location>
</feature>
<feature type="repeat" description="PPR" evidence="2">
    <location>
        <begin position="341"/>
        <end position="371"/>
    </location>
</feature>
<gene>
    <name evidence="3" type="ORF">HanXRQr2_Chr12g0543431</name>
</gene>
<evidence type="ECO:0000256" key="1">
    <source>
        <dbReference type="ARBA" id="ARBA00022737"/>
    </source>
</evidence>
<organism evidence="3 4">
    <name type="scientific">Helianthus annuus</name>
    <name type="common">Common sunflower</name>
    <dbReference type="NCBI Taxonomy" id="4232"/>
    <lineage>
        <taxon>Eukaryota</taxon>
        <taxon>Viridiplantae</taxon>
        <taxon>Streptophyta</taxon>
        <taxon>Embryophyta</taxon>
        <taxon>Tracheophyta</taxon>
        <taxon>Spermatophyta</taxon>
        <taxon>Magnoliopsida</taxon>
        <taxon>eudicotyledons</taxon>
        <taxon>Gunneridae</taxon>
        <taxon>Pentapetalae</taxon>
        <taxon>asterids</taxon>
        <taxon>campanulids</taxon>
        <taxon>Asterales</taxon>
        <taxon>Asteraceae</taxon>
        <taxon>Asteroideae</taxon>
        <taxon>Heliantheae alliance</taxon>
        <taxon>Heliantheae</taxon>
        <taxon>Helianthus</taxon>
    </lineage>
</organism>
<dbReference type="InterPro" id="IPR046848">
    <property type="entry name" value="E_motif"/>
</dbReference>
<dbReference type="PROSITE" id="PS51375">
    <property type="entry name" value="PPR"/>
    <property type="match status" value="4"/>
</dbReference>
<dbReference type="Proteomes" id="UP000215914">
    <property type="component" value="Unassembled WGS sequence"/>
</dbReference>
<sequence>MQTLRNFLRHPTISILETCKTLKQINQFHSQLLVNGFLNHPDLLSKFAASIALKHPTNIEYAVQLLDPSHNPTVFALNSLIRVYSKSSTPEYTFRFYNSILLSNQKPDNYTFTFLIKSCAQFKDLSLGLAVHATVLKYGFHQDPHIQSGLINMYAEMELLGHLKDLFLDINQPDLVTQTAMLVACARLGDIAFARQLFDKMPDRDVIAWNAMIAGYVQCGEPLKGLELFYVMETNGLKVNEGSMVSVLSACTRLGALDTGRWAHEYIERKKLKIDVTLGSALVDMYAKCGDINMAMEVFWGMKEKNVYTWSCAMGGLAMNGYGDKCVELYRRMRHEDVMPNEVTFTSVLKGCSVAGFVEEGCKLFESMKNEFGMEPELEHYGCMVDLYGLSGRLDEALNFIYSMPIRPHAGAWGALLKACKLYNNVEIAELASKKMVELEGNKDGAYVQLSNIYADYNKWDSVHCVRHKMKSKRVAKVPGVSVIPWP</sequence>
<proteinExistence type="predicted"/>
<dbReference type="InterPro" id="IPR011990">
    <property type="entry name" value="TPR-like_helical_dom_sf"/>
</dbReference>
<dbReference type="FunFam" id="1.25.40.10:FF:000329">
    <property type="entry name" value="Pentatricopeptide repeat-containing protein"/>
    <property type="match status" value="1"/>
</dbReference>
<evidence type="ECO:0000256" key="2">
    <source>
        <dbReference type="PROSITE-ProRule" id="PRU00708"/>
    </source>
</evidence>
<comment type="caution">
    <text evidence="3">The sequence shown here is derived from an EMBL/GenBank/DDBJ whole genome shotgun (WGS) entry which is preliminary data.</text>
</comment>
<reference evidence="3" key="2">
    <citation type="submission" date="2020-06" db="EMBL/GenBank/DDBJ databases">
        <title>Helianthus annuus Genome sequencing and assembly Release 2.</title>
        <authorList>
            <person name="Gouzy J."/>
            <person name="Langlade N."/>
            <person name="Munos S."/>
        </authorList>
    </citation>
    <scope>NUCLEOTIDE SEQUENCE</scope>
    <source>
        <tissue evidence="3">Leaves</tissue>
    </source>
</reference>
<dbReference type="OrthoDB" id="411581at2759"/>
<dbReference type="PANTHER" id="PTHR47926:SF379">
    <property type="entry name" value="TETRATRICOPEPTIDE-LIKE HELICAL DOMAIN SUPERFAMILY"/>
    <property type="match status" value="1"/>
</dbReference>
<dbReference type="FunFam" id="1.25.40.10:FF:000348">
    <property type="entry name" value="Pentatricopeptide repeat-containing protein chloroplastic"/>
    <property type="match status" value="1"/>
</dbReference>
<dbReference type="InterPro" id="IPR046960">
    <property type="entry name" value="PPR_At4g14850-like_plant"/>
</dbReference>
<name>A0A9K3HH11_HELAN</name>
<evidence type="ECO:0000313" key="4">
    <source>
        <dbReference type="Proteomes" id="UP000215914"/>
    </source>
</evidence>
<dbReference type="AlphaFoldDB" id="A0A9K3HH11"/>
<dbReference type="Pfam" id="PF20431">
    <property type="entry name" value="E_motif"/>
    <property type="match status" value="1"/>
</dbReference>
<dbReference type="InterPro" id="IPR002885">
    <property type="entry name" value="PPR_rpt"/>
</dbReference>